<name>A0A2G2WBQ8_CAPBA</name>
<reference evidence="1 2" key="1">
    <citation type="journal article" date="2017" name="Genome Biol.">
        <title>New reference genome sequences of hot pepper reveal the massive evolution of plant disease-resistance genes by retroduplication.</title>
        <authorList>
            <person name="Kim S."/>
            <person name="Park J."/>
            <person name="Yeom S.I."/>
            <person name="Kim Y.M."/>
            <person name="Seo E."/>
            <person name="Kim K.T."/>
            <person name="Kim M.S."/>
            <person name="Lee J.M."/>
            <person name="Cheong K."/>
            <person name="Shin H.S."/>
            <person name="Kim S.B."/>
            <person name="Han K."/>
            <person name="Lee J."/>
            <person name="Park M."/>
            <person name="Lee H.A."/>
            <person name="Lee H.Y."/>
            <person name="Lee Y."/>
            <person name="Oh S."/>
            <person name="Lee J.H."/>
            <person name="Choi E."/>
            <person name="Choi E."/>
            <person name="Lee S.E."/>
            <person name="Jeon J."/>
            <person name="Kim H."/>
            <person name="Choi G."/>
            <person name="Song H."/>
            <person name="Lee J."/>
            <person name="Lee S.C."/>
            <person name="Kwon J.K."/>
            <person name="Lee H.Y."/>
            <person name="Koo N."/>
            <person name="Hong Y."/>
            <person name="Kim R.W."/>
            <person name="Kang W.H."/>
            <person name="Huh J.H."/>
            <person name="Kang B.C."/>
            <person name="Yang T.J."/>
            <person name="Lee Y.H."/>
            <person name="Bennetzen J.L."/>
            <person name="Choi D."/>
        </authorList>
    </citation>
    <scope>NUCLEOTIDE SEQUENCE [LARGE SCALE GENOMIC DNA]</scope>
    <source>
        <strain evidence="2">cv. PBC81</strain>
    </source>
</reference>
<keyword evidence="2" id="KW-1185">Reference proteome</keyword>
<dbReference type="Proteomes" id="UP000224567">
    <property type="component" value="Unassembled WGS sequence"/>
</dbReference>
<accession>A0A2G2WBQ8</accession>
<dbReference type="EMBL" id="MLFT02000007">
    <property type="protein sequence ID" value="PHT42685.1"/>
    <property type="molecule type" value="Genomic_DNA"/>
</dbReference>
<dbReference type="STRING" id="33114.A0A2G2WBQ8"/>
<dbReference type="AlphaFoldDB" id="A0A2G2WBQ8"/>
<gene>
    <name evidence="1" type="ORF">CQW23_16710</name>
</gene>
<comment type="caution">
    <text evidence="1">The sequence shown here is derived from an EMBL/GenBank/DDBJ whole genome shotgun (WGS) entry which is preliminary data.</text>
</comment>
<sequence>MKKQGLIALNEIIQDDDRSVTVPVEIDNRVTVLRGLIFSGIIAPLISVFEYGKIGLSKKFVAKCLMELTENSDSSWSISDHGGVTILLKIYIEGSGDKVSSKDEVIQISSTDFV</sequence>
<protein>
    <submittedName>
        <fullName evidence="1">Uncharacterized protein</fullName>
    </submittedName>
</protein>
<organism evidence="1 2">
    <name type="scientific">Capsicum baccatum</name>
    <name type="common">Peruvian pepper</name>
    <dbReference type="NCBI Taxonomy" id="33114"/>
    <lineage>
        <taxon>Eukaryota</taxon>
        <taxon>Viridiplantae</taxon>
        <taxon>Streptophyta</taxon>
        <taxon>Embryophyta</taxon>
        <taxon>Tracheophyta</taxon>
        <taxon>Spermatophyta</taxon>
        <taxon>Magnoliopsida</taxon>
        <taxon>eudicotyledons</taxon>
        <taxon>Gunneridae</taxon>
        <taxon>Pentapetalae</taxon>
        <taxon>asterids</taxon>
        <taxon>lamiids</taxon>
        <taxon>Solanales</taxon>
        <taxon>Solanaceae</taxon>
        <taxon>Solanoideae</taxon>
        <taxon>Capsiceae</taxon>
        <taxon>Capsicum</taxon>
    </lineage>
</organism>
<reference evidence="2" key="2">
    <citation type="journal article" date="2017" name="J. Anim. Genet.">
        <title>Multiple reference genome sequences of hot pepper reveal the massive evolution of plant disease resistance genes by retroduplication.</title>
        <authorList>
            <person name="Kim S."/>
            <person name="Park J."/>
            <person name="Yeom S.-I."/>
            <person name="Kim Y.-M."/>
            <person name="Seo E."/>
            <person name="Kim K.-T."/>
            <person name="Kim M.-S."/>
            <person name="Lee J.M."/>
            <person name="Cheong K."/>
            <person name="Shin H.-S."/>
            <person name="Kim S.-B."/>
            <person name="Han K."/>
            <person name="Lee J."/>
            <person name="Park M."/>
            <person name="Lee H.-A."/>
            <person name="Lee H.-Y."/>
            <person name="Lee Y."/>
            <person name="Oh S."/>
            <person name="Lee J.H."/>
            <person name="Choi E."/>
            <person name="Choi E."/>
            <person name="Lee S.E."/>
            <person name="Jeon J."/>
            <person name="Kim H."/>
            <person name="Choi G."/>
            <person name="Song H."/>
            <person name="Lee J."/>
            <person name="Lee S.-C."/>
            <person name="Kwon J.-K."/>
            <person name="Lee H.-Y."/>
            <person name="Koo N."/>
            <person name="Hong Y."/>
            <person name="Kim R.W."/>
            <person name="Kang W.-H."/>
            <person name="Huh J.H."/>
            <person name="Kang B.-C."/>
            <person name="Yang T.-J."/>
            <person name="Lee Y.-H."/>
            <person name="Bennetzen J.L."/>
            <person name="Choi D."/>
        </authorList>
    </citation>
    <scope>NUCLEOTIDE SEQUENCE [LARGE SCALE GENOMIC DNA]</scope>
    <source>
        <strain evidence="2">cv. PBC81</strain>
    </source>
</reference>
<proteinExistence type="predicted"/>
<dbReference type="OrthoDB" id="7537227at2759"/>
<evidence type="ECO:0000313" key="1">
    <source>
        <dbReference type="EMBL" id="PHT42685.1"/>
    </source>
</evidence>
<evidence type="ECO:0000313" key="2">
    <source>
        <dbReference type="Proteomes" id="UP000224567"/>
    </source>
</evidence>